<dbReference type="PRINTS" id="PR01039">
    <property type="entry name" value="TRNASYNTHTRP"/>
</dbReference>
<sequence length="329" mass="38009">MRETIFSGMRPTGSLHIGHYLGVLENWKILQENYKCFFGIVDWHALTTKWQDSADLSGYIEEMLAEWLSCGIDPKKSTVILQSLVPEHIHLHMILSMLTPVSWLERNPTVKEQARELGIEDQLTYGHLGYPVLMAADILIYKSKRVPVGIDQVPHLEMTREIARRFNFHYKEIFPEPEALLAEFPKLLGVDGRKMSKSYNNAIYLKDDEKSINEKVASMITDPERIKKTDPGHPDVCNVFSYYGVLFKSELSEVRERCEKAQIGCVDCKKQLAKKINEILEPIRNKRSYYLSHKDMLWDILKSGSDSASNYCKNTIREVYDAMKLNYPI</sequence>
<evidence type="ECO:0000256" key="10">
    <source>
        <dbReference type="RuleBase" id="RU363036"/>
    </source>
</evidence>
<comment type="catalytic activity">
    <reaction evidence="8">
        <text>tRNA(Trp) + L-tryptophan + ATP = L-tryptophyl-tRNA(Trp) + AMP + diphosphate + H(+)</text>
        <dbReference type="Rhea" id="RHEA:24080"/>
        <dbReference type="Rhea" id="RHEA-COMP:9671"/>
        <dbReference type="Rhea" id="RHEA-COMP:9705"/>
        <dbReference type="ChEBI" id="CHEBI:15378"/>
        <dbReference type="ChEBI" id="CHEBI:30616"/>
        <dbReference type="ChEBI" id="CHEBI:33019"/>
        <dbReference type="ChEBI" id="CHEBI:57912"/>
        <dbReference type="ChEBI" id="CHEBI:78442"/>
        <dbReference type="ChEBI" id="CHEBI:78535"/>
        <dbReference type="ChEBI" id="CHEBI:456215"/>
        <dbReference type="EC" id="6.1.1.2"/>
    </reaction>
</comment>
<dbReference type="InterPro" id="IPR001412">
    <property type="entry name" value="aa-tRNA-synth_I_CS"/>
</dbReference>
<dbReference type="NCBIfam" id="TIGR00233">
    <property type="entry name" value="trpS"/>
    <property type="match status" value="1"/>
</dbReference>
<keyword evidence="6 10" id="KW-0648">Protein biosynthesis</keyword>
<dbReference type="GO" id="GO:0004830">
    <property type="term" value="F:tryptophan-tRNA ligase activity"/>
    <property type="evidence" value="ECO:0007669"/>
    <property type="project" value="UniProtKB-UniRule"/>
</dbReference>
<dbReference type="AlphaFoldDB" id="A0A2R4W168"/>
<evidence type="ECO:0000256" key="8">
    <source>
        <dbReference type="ARBA" id="ARBA00049929"/>
    </source>
</evidence>
<evidence type="ECO:0000256" key="2">
    <source>
        <dbReference type="ARBA" id="ARBA00013161"/>
    </source>
</evidence>
<evidence type="ECO:0000256" key="9">
    <source>
        <dbReference type="NCBIfam" id="TIGR00233"/>
    </source>
</evidence>
<dbReference type="SUPFAM" id="SSF52374">
    <property type="entry name" value="Nucleotidylyl transferase"/>
    <property type="match status" value="1"/>
</dbReference>
<dbReference type="FunFam" id="1.10.240.10:FF:000005">
    <property type="entry name" value="Tryptophan--tRNA ligase"/>
    <property type="match status" value="1"/>
</dbReference>
<evidence type="ECO:0000313" key="12">
    <source>
        <dbReference type="Proteomes" id="UP000244792"/>
    </source>
</evidence>
<dbReference type="Gene3D" id="3.40.50.620">
    <property type="entry name" value="HUPs"/>
    <property type="match status" value="1"/>
</dbReference>
<dbReference type="PROSITE" id="PS00178">
    <property type="entry name" value="AA_TRNA_LIGASE_I"/>
    <property type="match status" value="1"/>
</dbReference>
<comment type="similarity">
    <text evidence="1 10">Belongs to the class-I aminoacyl-tRNA synthetase family.</text>
</comment>
<dbReference type="EMBL" id="CP020921">
    <property type="protein sequence ID" value="AWB10563.1"/>
    <property type="molecule type" value="Genomic_DNA"/>
</dbReference>
<dbReference type="InterPro" id="IPR002306">
    <property type="entry name" value="Trp-tRNA-ligase"/>
</dbReference>
<name>A0A2R4W168_THEAF</name>
<keyword evidence="12" id="KW-1185">Reference proteome</keyword>
<dbReference type="GO" id="GO:0006436">
    <property type="term" value="P:tryptophanyl-tRNA aminoacylation"/>
    <property type="evidence" value="ECO:0007669"/>
    <property type="project" value="UniProtKB-UniRule"/>
</dbReference>
<dbReference type="EC" id="6.1.1.2" evidence="2 9"/>
<evidence type="ECO:0000256" key="1">
    <source>
        <dbReference type="ARBA" id="ARBA00005594"/>
    </source>
</evidence>
<evidence type="ECO:0000256" key="3">
    <source>
        <dbReference type="ARBA" id="ARBA00022598"/>
    </source>
</evidence>
<proteinExistence type="inferred from homology"/>
<dbReference type="Proteomes" id="UP000244792">
    <property type="component" value="Chromosome"/>
</dbReference>
<keyword evidence="3 10" id="KW-0436">Ligase</keyword>
<evidence type="ECO:0000256" key="6">
    <source>
        <dbReference type="ARBA" id="ARBA00022917"/>
    </source>
</evidence>
<keyword evidence="7 10" id="KW-0030">Aminoacyl-tRNA synthetase</keyword>
<dbReference type="RefSeq" id="WP_108309355.1">
    <property type="nucleotide sequence ID" value="NZ_CP020921.1"/>
</dbReference>
<dbReference type="OrthoDB" id="9801042at2"/>
<protein>
    <recommendedName>
        <fullName evidence="2 9">Tryptophan--tRNA ligase</fullName>
        <ecNumber evidence="2 9">6.1.1.2</ecNumber>
    </recommendedName>
</protein>
<dbReference type="KEGG" id="taci:TDSAC_1221"/>
<dbReference type="InterPro" id="IPR050203">
    <property type="entry name" value="Trp-tRNA_synthetase"/>
</dbReference>
<reference evidence="11 12" key="1">
    <citation type="submission" date="2017-04" db="EMBL/GenBank/DDBJ databases">
        <title>Genomic insights into metabolism of Thermodesulfobium acidiphilum.</title>
        <authorList>
            <person name="Toshchakov S.V."/>
            <person name="Frolov E.N."/>
            <person name="Kublanov I.V."/>
            <person name="Samarov N.I."/>
            <person name="Novikov A."/>
            <person name="Lebedinsky A.V."/>
            <person name="Bonch-Osmolovskaya E.A."/>
            <person name="Chernyh N.A."/>
        </authorList>
    </citation>
    <scope>NUCLEOTIDE SEQUENCE [LARGE SCALE GENOMIC DNA]</scope>
    <source>
        <strain evidence="11 12">3127-1</strain>
    </source>
</reference>
<dbReference type="GO" id="GO:0005524">
    <property type="term" value="F:ATP binding"/>
    <property type="evidence" value="ECO:0007669"/>
    <property type="project" value="UniProtKB-KW"/>
</dbReference>
<dbReference type="PANTHER" id="PTHR43766:SF1">
    <property type="entry name" value="TRYPTOPHAN--TRNA LIGASE, MITOCHONDRIAL"/>
    <property type="match status" value="1"/>
</dbReference>
<gene>
    <name evidence="11" type="ORF">TDSAC_1221</name>
</gene>
<dbReference type="InterPro" id="IPR002305">
    <property type="entry name" value="aa-tRNA-synth_Ic"/>
</dbReference>
<keyword evidence="5 10" id="KW-0067">ATP-binding</keyword>
<dbReference type="GO" id="GO:0005829">
    <property type="term" value="C:cytosol"/>
    <property type="evidence" value="ECO:0007669"/>
    <property type="project" value="TreeGrafter"/>
</dbReference>
<evidence type="ECO:0000313" key="11">
    <source>
        <dbReference type="EMBL" id="AWB10563.1"/>
    </source>
</evidence>
<evidence type="ECO:0000256" key="4">
    <source>
        <dbReference type="ARBA" id="ARBA00022741"/>
    </source>
</evidence>
<dbReference type="Gene3D" id="1.10.240.10">
    <property type="entry name" value="Tyrosyl-Transfer RNA Synthetase"/>
    <property type="match status" value="1"/>
</dbReference>
<organism evidence="11 12">
    <name type="scientific">Thermodesulfobium acidiphilum</name>
    <dbReference type="NCBI Taxonomy" id="1794699"/>
    <lineage>
        <taxon>Bacteria</taxon>
        <taxon>Pseudomonadati</taxon>
        <taxon>Thermodesulfobiota</taxon>
        <taxon>Thermodesulfobiia</taxon>
        <taxon>Thermodesulfobiales</taxon>
        <taxon>Thermodesulfobiaceae</taxon>
        <taxon>Thermodesulfobium</taxon>
    </lineage>
</organism>
<dbReference type="CDD" id="cd00806">
    <property type="entry name" value="TrpRS_core"/>
    <property type="match status" value="1"/>
</dbReference>
<dbReference type="InterPro" id="IPR014729">
    <property type="entry name" value="Rossmann-like_a/b/a_fold"/>
</dbReference>
<evidence type="ECO:0000256" key="5">
    <source>
        <dbReference type="ARBA" id="ARBA00022840"/>
    </source>
</evidence>
<keyword evidence="4 10" id="KW-0547">Nucleotide-binding</keyword>
<dbReference type="PANTHER" id="PTHR43766">
    <property type="entry name" value="TRYPTOPHAN--TRNA LIGASE, MITOCHONDRIAL"/>
    <property type="match status" value="1"/>
</dbReference>
<dbReference type="Pfam" id="PF00579">
    <property type="entry name" value="tRNA-synt_1b"/>
    <property type="match status" value="1"/>
</dbReference>
<evidence type="ECO:0000256" key="7">
    <source>
        <dbReference type="ARBA" id="ARBA00023146"/>
    </source>
</evidence>
<accession>A0A2R4W168</accession>